<evidence type="ECO:0000313" key="2">
    <source>
        <dbReference type="Proteomes" id="UP000000600"/>
    </source>
</evidence>
<dbReference type="GeneID" id="5039226"/>
<dbReference type="EMBL" id="CT868563">
    <property type="protein sequence ID" value="CAK86045.1"/>
    <property type="molecule type" value="Genomic_DNA"/>
</dbReference>
<dbReference type="Proteomes" id="UP000000600">
    <property type="component" value="Unassembled WGS sequence"/>
</dbReference>
<accession>A0DSM8</accession>
<dbReference type="InParanoid" id="A0DSM8"/>
<evidence type="ECO:0000313" key="1">
    <source>
        <dbReference type="EMBL" id="CAK86045.1"/>
    </source>
</evidence>
<protein>
    <submittedName>
        <fullName evidence="1">Uncharacterized protein</fullName>
    </submittedName>
</protein>
<dbReference type="AlphaFoldDB" id="A0DSM8"/>
<dbReference type="RefSeq" id="XP_001453442.1">
    <property type="nucleotide sequence ID" value="XM_001453405.1"/>
</dbReference>
<organism evidence="1 2">
    <name type="scientific">Paramecium tetraurelia</name>
    <dbReference type="NCBI Taxonomy" id="5888"/>
    <lineage>
        <taxon>Eukaryota</taxon>
        <taxon>Sar</taxon>
        <taxon>Alveolata</taxon>
        <taxon>Ciliophora</taxon>
        <taxon>Intramacronucleata</taxon>
        <taxon>Oligohymenophorea</taxon>
        <taxon>Peniculida</taxon>
        <taxon>Parameciidae</taxon>
        <taxon>Paramecium</taxon>
    </lineage>
</organism>
<dbReference type="HOGENOM" id="CLU_2125884_0_0_1"/>
<keyword evidence="2" id="KW-1185">Reference proteome</keyword>
<dbReference type="KEGG" id="ptm:GSPATT00019738001"/>
<gene>
    <name evidence="1" type="ORF">GSPATT00019738001</name>
</gene>
<name>A0DSM8_PARTE</name>
<sequence>MKFVLQNTLSLVSRYQIREVHIFSKFSLQPQSKTMHTSQMNVNATALLGQIIVLTKKTAVSSTQAVSVVLVQSLKKTLSSQLCSLQPTKLRQLLNRYYYLDMREVQIRVKALTP</sequence>
<proteinExistence type="predicted"/>
<reference evidence="1 2" key="1">
    <citation type="journal article" date="2006" name="Nature">
        <title>Global trends of whole-genome duplications revealed by the ciliate Paramecium tetraurelia.</title>
        <authorList>
            <consortium name="Genoscope"/>
            <person name="Aury J.-M."/>
            <person name="Jaillon O."/>
            <person name="Duret L."/>
            <person name="Noel B."/>
            <person name="Jubin C."/>
            <person name="Porcel B.M."/>
            <person name="Segurens B."/>
            <person name="Daubin V."/>
            <person name="Anthouard V."/>
            <person name="Aiach N."/>
            <person name="Arnaiz O."/>
            <person name="Billaut A."/>
            <person name="Beisson J."/>
            <person name="Blanc I."/>
            <person name="Bouhouche K."/>
            <person name="Camara F."/>
            <person name="Duharcourt S."/>
            <person name="Guigo R."/>
            <person name="Gogendeau D."/>
            <person name="Katinka M."/>
            <person name="Keller A.-M."/>
            <person name="Kissmehl R."/>
            <person name="Klotz C."/>
            <person name="Koll F."/>
            <person name="Le Moue A."/>
            <person name="Lepere C."/>
            <person name="Malinsky S."/>
            <person name="Nowacki M."/>
            <person name="Nowak J.K."/>
            <person name="Plattner H."/>
            <person name="Poulain J."/>
            <person name="Ruiz F."/>
            <person name="Serrano V."/>
            <person name="Zagulski M."/>
            <person name="Dessen P."/>
            <person name="Betermier M."/>
            <person name="Weissenbach J."/>
            <person name="Scarpelli C."/>
            <person name="Schachter V."/>
            <person name="Sperling L."/>
            <person name="Meyer E."/>
            <person name="Cohen J."/>
            <person name="Wincker P."/>
        </authorList>
    </citation>
    <scope>NUCLEOTIDE SEQUENCE [LARGE SCALE GENOMIC DNA]</scope>
    <source>
        <strain evidence="1 2">Stock d4-2</strain>
    </source>
</reference>